<dbReference type="eggNOG" id="KOG0928">
    <property type="taxonomic scope" value="Eukaryota"/>
</dbReference>
<dbReference type="CDD" id="cd00171">
    <property type="entry name" value="Sec7"/>
    <property type="match status" value="1"/>
</dbReference>
<reference key="2">
    <citation type="submission" date="2011-08" db="EMBL/GenBank/DDBJ databases">
        <title>Genome sequence of Naumovozyma castellii.</title>
        <authorList>
            <person name="Gordon J.L."/>
            <person name="Armisen D."/>
            <person name="Proux-Wera E."/>
            <person name="OhEigeartaigh S.S."/>
            <person name="Byrne K.P."/>
            <person name="Wolfe K.H."/>
        </authorList>
    </citation>
    <scope>NUCLEOTIDE SEQUENCE</scope>
    <source>
        <strain>Type strain:CBS 4309</strain>
    </source>
</reference>
<dbReference type="KEGG" id="ncs:NCAS_0A08430"/>
<sequence>MSNRLTLAVDPKAVILRQCVILSKTLRNDSKQRATHLQSASMAAILGGGSEVFMDDSEPSIEIFENPSLNKYNNPFLTEIIQLERNLNSIEPIQNIELITILQPFLTIIKDDSASGYLTALALDAVHTILLLELHTDESLENIKAHRELMNSLTHCRFQGSHKVSDDTVLYKVINIVQLVFNCKFGDTMSDSIVYDTLQSVLSLACNKKRTEVLRNAAESTVLLITVNIFKKLKYAKPSESTQVYINDETYSRKSLQLDILGTRPSNDLPIRISDDRTASNITPSIKEEESINSEVESIISDNDFDKSYGIGIIANYCNLLLSLILPENRTKHTSSSRILGLKIFTTMFETAGDVFLSHPKLFNLLSDPIFKCVLFIIQTSDKISILEAALELFTTIAVTFGSRLKMQLELTLKYCFDVLLDLQPKQNIIKELIVEHLALLWTHSETFFLSTFISYDCDLDSSDIATRFLEIMVQLTKPSSTLHTTEFIPPICLGALITVINNISTYSNNIAKDKFDDASRKVVPNGLKQRDRKELFIKCAKAFNKKAKVGLEMFVENQFIKSDNDLDISQFLFANSGRLNKKVIGLLLCDPSRSSLLKSFMNLLNFKHLRIDEALRIFLTKFRLPGESQQIERIVEAFSWKYVQDQDYDPSQLRYADTDASLEDRTQITCVQPNSDSVFVLSYSIIMLNTDLHNPQVKEHMSFEDYADNLKGCYNETHDFPRHYIQKIYTSIRDKEIVMPEEFHGTEQWFEDSWSNQISTNTVITEMPENTELNIIKEMSQLELLQFYKSMFRQVGEAIINCLFNLLSISTEMATSEVLLKAIKKCANIVILFGLKELSFIISHDLAKMSTLLDNFEKNTTGTSSEINDDVSIDAAWKSFPLIEVIDEENKISIPVSTETIKLGKSLKAQGSLRLFFDLVNQTSSRDIQLYHDVIGVIVILFENLLLDPNFLTHFEVTWKLSSLSTPASELRISKVVRMNKSLLSSFAAYLKGDDEPKEEDIDHARTALGCVSGIDFTESIFKNKNLVTSNFVEVLLESIHISRSLENERFFEHELLFLIETSIFMTMFHKLDNTLYQIIFEKVNSILNDVDILSKDTVRRLASYKLILLPNLDNSAGLLIEFINQCLLKQNEIFTEDYFDTDEGEVFISRILQIISEMKSGKNEVLSNEYFWEWSLLVSNMKKHSMTIYTFQESIIQNENNITKKNLKHVLKLLDSIATLGSIGSVWEIEYDRLVLRGDHPDINENPHQGLIDISLKSVNMTARLLKENEVEDFSNDDIITVIQTLVHQCLNPCDQIRSYALSSLEDAILENRHINSGDGSLIEKIIEQGLTPVISDLTNINSTGAQSDEDDRKKHDLINHMIVSMIGRIYLYYLKQGICTANTYMIVLGAFNHFVDDPKMETELQRLITEKDKIEAERDTSVVKESATIQTN</sequence>
<dbReference type="GO" id="GO:0000137">
    <property type="term" value="C:Golgi cis cisterna"/>
    <property type="evidence" value="ECO:0007669"/>
    <property type="project" value="EnsemblFungi"/>
</dbReference>
<dbReference type="GO" id="GO:0032012">
    <property type="term" value="P:regulation of ARF protein signal transduction"/>
    <property type="evidence" value="ECO:0007669"/>
    <property type="project" value="InterPro"/>
</dbReference>
<dbReference type="HOGENOM" id="CLU_001204_0_1_1"/>
<dbReference type="InterPro" id="IPR032691">
    <property type="entry name" value="Mon2/Sec7/BIG1-like_HUS"/>
</dbReference>
<dbReference type="EMBL" id="HE576752">
    <property type="protein sequence ID" value="CCC67401.1"/>
    <property type="molecule type" value="Genomic_DNA"/>
</dbReference>
<dbReference type="Gene3D" id="1.10.1000.11">
    <property type="entry name" value="Arf Nucleotide-binding Site Opener,domain 2"/>
    <property type="match status" value="1"/>
</dbReference>
<dbReference type="GO" id="GO:0006888">
    <property type="term" value="P:endoplasmic reticulum to Golgi vesicle-mediated transport"/>
    <property type="evidence" value="ECO:0007669"/>
    <property type="project" value="EnsemblFungi"/>
</dbReference>
<dbReference type="GO" id="GO:0006890">
    <property type="term" value="P:retrograde vesicle-mediated transport, Golgi to endoplasmic reticulum"/>
    <property type="evidence" value="ECO:0007669"/>
    <property type="project" value="EnsemblFungi"/>
</dbReference>
<dbReference type="OrthoDB" id="10258608at2759"/>
<dbReference type="GeneID" id="96900880"/>
<organism evidence="2 3">
    <name type="scientific">Naumovozyma castellii</name>
    <name type="common">Yeast</name>
    <name type="synonym">Saccharomyces castellii</name>
    <dbReference type="NCBI Taxonomy" id="27288"/>
    <lineage>
        <taxon>Eukaryota</taxon>
        <taxon>Fungi</taxon>
        <taxon>Dikarya</taxon>
        <taxon>Ascomycota</taxon>
        <taxon>Saccharomycotina</taxon>
        <taxon>Saccharomycetes</taxon>
        <taxon>Saccharomycetales</taxon>
        <taxon>Saccharomycetaceae</taxon>
        <taxon>Naumovozyma</taxon>
    </lineage>
</organism>
<dbReference type="Pfam" id="PF12783">
    <property type="entry name" value="Sec7-like_HUS"/>
    <property type="match status" value="1"/>
</dbReference>
<dbReference type="InParanoid" id="G0V7F3"/>
<dbReference type="STRING" id="1064592.G0V7F3"/>
<reference evidence="2 3" key="1">
    <citation type="journal article" date="2011" name="Proc. Natl. Acad. Sci. U.S.A.">
        <title>Evolutionary erosion of yeast sex chromosomes by mating-type switching accidents.</title>
        <authorList>
            <person name="Gordon J.L."/>
            <person name="Armisen D."/>
            <person name="Proux-Wera E."/>
            <person name="Oheigeartaigh S.S."/>
            <person name="Byrne K.P."/>
            <person name="Wolfe K.H."/>
        </authorList>
    </citation>
    <scope>NUCLEOTIDE SEQUENCE [LARGE SCALE GENOMIC DNA]</scope>
    <source>
        <strain evidence="3">ATCC 76901 / BCRC 22586 / CBS 4309 / NBRC 1992 / NRRL Y-12630</strain>
    </source>
</reference>
<evidence type="ECO:0000259" key="1">
    <source>
        <dbReference type="PROSITE" id="PS50190"/>
    </source>
</evidence>
<dbReference type="PANTHER" id="PTHR10663:SF388">
    <property type="entry name" value="GOLGI-SPECIFIC BREFELDIN A-RESISTANCE GUANINE NUCLEOTIDE EXCHANGE FACTOR 1"/>
    <property type="match status" value="1"/>
</dbReference>
<dbReference type="OMA" id="IVMPEEF"/>
<gene>
    <name evidence="2" type="primary">NCAS0A08430</name>
    <name evidence="2" type="ordered locus">NCAS_0A08430</name>
</gene>
<dbReference type="InterPro" id="IPR000904">
    <property type="entry name" value="Sec7_dom"/>
</dbReference>
<proteinExistence type="predicted"/>
<evidence type="ECO:0000313" key="2">
    <source>
        <dbReference type="EMBL" id="CCC67401.1"/>
    </source>
</evidence>
<dbReference type="Pfam" id="PF01369">
    <property type="entry name" value="Sec7"/>
    <property type="match status" value="1"/>
</dbReference>
<dbReference type="InterPro" id="IPR035999">
    <property type="entry name" value="Sec7_dom_sf"/>
</dbReference>
<dbReference type="GO" id="GO:0006891">
    <property type="term" value="P:intra-Golgi vesicle-mediated transport"/>
    <property type="evidence" value="ECO:0007669"/>
    <property type="project" value="EnsemblFungi"/>
</dbReference>
<dbReference type="GO" id="GO:0005085">
    <property type="term" value="F:guanyl-nucleotide exchange factor activity"/>
    <property type="evidence" value="ECO:0007669"/>
    <property type="project" value="EnsemblFungi"/>
</dbReference>
<dbReference type="Proteomes" id="UP000001640">
    <property type="component" value="Chromosome 1"/>
</dbReference>
<dbReference type="RefSeq" id="XP_003673782.1">
    <property type="nucleotide sequence ID" value="XM_003673734.1"/>
</dbReference>
<dbReference type="PROSITE" id="PS50190">
    <property type="entry name" value="SEC7"/>
    <property type="match status" value="1"/>
</dbReference>
<dbReference type="InterPro" id="IPR023394">
    <property type="entry name" value="Sec7_C_sf"/>
</dbReference>
<dbReference type="Gene3D" id="1.10.220.20">
    <property type="match status" value="1"/>
</dbReference>
<dbReference type="PANTHER" id="PTHR10663">
    <property type="entry name" value="GUANYL-NUCLEOTIDE EXCHANGE FACTOR"/>
    <property type="match status" value="1"/>
</dbReference>
<accession>G0V7F3</accession>
<keyword evidence="3" id="KW-1185">Reference proteome</keyword>
<name>G0V7F3_NAUCA</name>
<protein>
    <recommendedName>
        <fullName evidence="1">SEC7 domain-containing protein</fullName>
    </recommendedName>
</protein>
<dbReference type="GO" id="GO:0016236">
    <property type="term" value="P:macroautophagy"/>
    <property type="evidence" value="ECO:0007669"/>
    <property type="project" value="EnsemblFungi"/>
</dbReference>
<feature type="domain" description="SEC7" evidence="1">
    <location>
        <begin position="526"/>
        <end position="736"/>
    </location>
</feature>
<dbReference type="SMART" id="SM00222">
    <property type="entry name" value="Sec7"/>
    <property type="match status" value="1"/>
</dbReference>
<evidence type="ECO:0000313" key="3">
    <source>
        <dbReference type="Proteomes" id="UP000001640"/>
    </source>
</evidence>
<dbReference type="SUPFAM" id="SSF48425">
    <property type="entry name" value="Sec7 domain"/>
    <property type="match status" value="1"/>
</dbReference>
<dbReference type="GO" id="GO:0030036">
    <property type="term" value="P:actin cytoskeleton organization"/>
    <property type="evidence" value="ECO:0007669"/>
    <property type="project" value="EnsemblFungi"/>
</dbReference>